<evidence type="ECO:0000313" key="5">
    <source>
        <dbReference type="EMBL" id="MDE49510.1"/>
    </source>
</evidence>
<dbReference type="GO" id="GO:0003689">
    <property type="term" value="F:DNA clamp loader activity"/>
    <property type="evidence" value="ECO:0007669"/>
    <property type="project" value="InterPro"/>
</dbReference>
<evidence type="ECO:0000256" key="1">
    <source>
        <dbReference type="ARBA" id="ARBA00006116"/>
    </source>
</evidence>
<dbReference type="CDD" id="cd00009">
    <property type="entry name" value="AAA"/>
    <property type="match status" value="1"/>
</dbReference>
<feature type="compositionally biased region" description="Basic and acidic residues" evidence="3">
    <location>
        <begin position="537"/>
        <end position="563"/>
    </location>
</feature>
<dbReference type="SUPFAM" id="SSF48019">
    <property type="entry name" value="post-AAA+ oligomerization domain-like"/>
    <property type="match status" value="1"/>
</dbReference>
<feature type="compositionally biased region" description="Basic residues" evidence="3">
    <location>
        <begin position="474"/>
        <end position="487"/>
    </location>
</feature>
<feature type="domain" description="AAA+ ATPase" evidence="4">
    <location>
        <begin position="35"/>
        <end position="163"/>
    </location>
</feature>
<dbReference type="Gene3D" id="1.20.272.10">
    <property type="match status" value="1"/>
</dbReference>
<dbReference type="InterPro" id="IPR013725">
    <property type="entry name" value="DNA_replication_fac_RFC1_C"/>
</dbReference>
<dbReference type="Pfam" id="PF00004">
    <property type="entry name" value="AAA"/>
    <property type="match status" value="1"/>
</dbReference>
<gene>
    <name evidence="5" type="primary">RFC1</name>
    <name evidence="5" type="ORF">g.14544</name>
</gene>
<evidence type="ECO:0000259" key="4">
    <source>
        <dbReference type="SMART" id="SM00382"/>
    </source>
</evidence>
<name>A0A6G1SHX0_9ACAR</name>
<dbReference type="GO" id="GO:0006281">
    <property type="term" value="P:DNA repair"/>
    <property type="evidence" value="ECO:0007669"/>
    <property type="project" value="InterPro"/>
</dbReference>
<dbReference type="PIRSF" id="PIRSF036578">
    <property type="entry name" value="RFC1"/>
    <property type="match status" value="1"/>
</dbReference>
<feature type="compositionally biased region" description="Basic and acidic residues" evidence="3">
    <location>
        <begin position="488"/>
        <end position="514"/>
    </location>
</feature>
<evidence type="ECO:0000256" key="3">
    <source>
        <dbReference type="SAM" id="MobiDB-lite"/>
    </source>
</evidence>
<dbReference type="InterPro" id="IPR027417">
    <property type="entry name" value="P-loop_NTPase"/>
</dbReference>
<dbReference type="GO" id="GO:0005663">
    <property type="term" value="C:DNA replication factor C complex"/>
    <property type="evidence" value="ECO:0007669"/>
    <property type="project" value="InterPro"/>
</dbReference>
<dbReference type="AlphaFoldDB" id="A0A6G1SHX0"/>
<dbReference type="Gene3D" id="3.40.50.300">
    <property type="entry name" value="P-loop containing nucleotide triphosphate hydrolases"/>
    <property type="match status" value="1"/>
</dbReference>
<evidence type="ECO:0000256" key="2">
    <source>
        <dbReference type="ARBA" id="ARBA00022705"/>
    </source>
</evidence>
<dbReference type="GO" id="GO:0016887">
    <property type="term" value="F:ATP hydrolysis activity"/>
    <property type="evidence" value="ECO:0007669"/>
    <property type="project" value="InterPro"/>
</dbReference>
<organism evidence="5">
    <name type="scientific">Aceria tosichella</name>
    <name type="common">wheat curl mite</name>
    <dbReference type="NCBI Taxonomy" id="561515"/>
    <lineage>
        <taxon>Eukaryota</taxon>
        <taxon>Metazoa</taxon>
        <taxon>Ecdysozoa</taxon>
        <taxon>Arthropoda</taxon>
        <taxon>Chelicerata</taxon>
        <taxon>Arachnida</taxon>
        <taxon>Acari</taxon>
        <taxon>Acariformes</taxon>
        <taxon>Trombidiformes</taxon>
        <taxon>Prostigmata</taxon>
        <taxon>Eupodina</taxon>
        <taxon>Eriophyoidea</taxon>
        <taxon>Eriophyidae</taxon>
        <taxon>Eriophyinae</taxon>
        <taxon>Aceriini</taxon>
        <taxon>Aceria</taxon>
    </lineage>
</organism>
<dbReference type="InterPro" id="IPR008921">
    <property type="entry name" value="DNA_pol3_clamp-load_cplx_C"/>
</dbReference>
<protein>
    <submittedName>
        <fullName evidence="5">Replication factor C subunit 1</fullName>
    </submittedName>
</protein>
<dbReference type="SUPFAM" id="SSF52540">
    <property type="entry name" value="P-loop containing nucleoside triphosphate hydrolases"/>
    <property type="match status" value="1"/>
</dbReference>
<dbReference type="GO" id="GO:0003677">
    <property type="term" value="F:DNA binding"/>
    <property type="evidence" value="ECO:0007669"/>
    <property type="project" value="InterPro"/>
</dbReference>
<dbReference type="FunFam" id="3.40.50.300:FF:000395">
    <property type="entry name" value="Replication factor C subunit 1"/>
    <property type="match status" value="1"/>
</dbReference>
<proteinExistence type="inferred from homology"/>
<dbReference type="Pfam" id="PF08519">
    <property type="entry name" value="RFC1"/>
    <property type="match status" value="1"/>
</dbReference>
<feature type="compositionally biased region" description="Acidic residues" evidence="3">
    <location>
        <begin position="456"/>
        <end position="469"/>
    </location>
</feature>
<dbReference type="GO" id="GO:0005524">
    <property type="term" value="F:ATP binding"/>
    <property type="evidence" value="ECO:0007669"/>
    <property type="project" value="InterPro"/>
</dbReference>
<feature type="region of interest" description="Disordered" evidence="3">
    <location>
        <begin position="449"/>
        <end position="585"/>
    </location>
</feature>
<dbReference type="InterPro" id="IPR012178">
    <property type="entry name" value="RFC1"/>
</dbReference>
<dbReference type="PANTHER" id="PTHR23389">
    <property type="entry name" value="CHROMOSOME TRANSMISSION FIDELITY FACTOR 18"/>
    <property type="match status" value="1"/>
</dbReference>
<feature type="compositionally biased region" description="Low complexity" evidence="3">
    <location>
        <begin position="527"/>
        <end position="536"/>
    </location>
</feature>
<dbReference type="EMBL" id="GGYP01004739">
    <property type="protein sequence ID" value="MDE49510.1"/>
    <property type="molecule type" value="Transcribed_RNA"/>
</dbReference>
<dbReference type="SMART" id="SM00382">
    <property type="entry name" value="AAA"/>
    <property type="match status" value="1"/>
</dbReference>
<sequence>MWVDKYKPKCTSEILGQSRNVARIKQWLKTFDATRSKPLFIYGPPGIGKTTAAHLCCKEAGYSTVEFNASDQRNKNIIKDVISTVVGNSRLNFFGRASETKDAVILDEIDGMAGNEDRGGIGQIMIELRHTKKPMIFICNDGQHQKLRSLKEKCEVIEFKRPEYDTIKALVNKIARDEKLQADKIDIKNLAESSDYDIRQILNSLYLFENGQSELSKTTRLNPFEATKKAFTAGKHTLESRYDCFFADYNIMPLFMFENYIKNKPAKGDQLKAISKAADSFCLSDLAEKEIRSNQNWSLLQTQGLMSTVIPSKIMQSFSPSPVGFPQFLGKLSNANKRLRLTQELNAHMCLTVRGGLDADYLEALSERLSAPLLRKDKLGGVDSVIDFMHDYALMREDLNSIMELASWSFKPDPMQKVDTKTKTALTNAYKKRSVALPYFVDDRPAKKRQPIGFDINDEEGEEEEEDDDGPVKLKPKKVIKKEKKPSKKDTEKEKEKNVEKDEEKTNGKAEKGAGKTTGKPAEKAAGKATGKTSGKAAEKDAGKAAEKDAEKPTEKTAEKKPPSNDISRYFGAAKKPRSSVSVLS</sequence>
<dbReference type="InterPro" id="IPR003959">
    <property type="entry name" value="ATPase_AAA_core"/>
</dbReference>
<accession>A0A6G1SHX0</accession>
<reference evidence="5" key="1">
    <citation type="submission" date="2018-10" db="EMBL/GenBank/DDBJ databases">
        <title>Transcriptome assembly of Aceria tosichella (Wheat curl mite) Type 2.</title>
        <authorList>
            <person name="Scully E.D."/>
            <person name="Geib S.M."/>
            <person name="Palmer N.A."/>
            <person name="Gupta A.K."/>
            <person name="Sarath G."/>
            <person name="Tatineni S."/>
        </authorList>
    </citation>
    <scope>NUCLEOTIDE SEQUENCE</scope>
    <source>
        <strain evidence="5">LincolnNE</strain>
    </source>
</reference>
<comment type="similarity">
    <text evidence="1">Belongs to the activator 1 large subunit family.</text>
</comment>
<keyword evidence="2" id="KW-0235">DNA replication</keyword>
<dbReference type="GO" id="GO:0005634">
    <property type="term" value="C:nucleus"/>
    <property type="evidence" value="ECO:0007669"/>
    <property type="project" value="TreeGrafter"/>
</dbReference>
<dbReference type="GO" id="GO:0006260">
    <property type="term" value="P:DNA replication"/>
    <property type="evidence" value="ECO:0007669"/>
    <property type="project" value="UniProtKB-KW"/>
</dbReference>
<dbReference type="InterPro" id="IPR003593">
    <property type="entry name" value="AAA+_ATPase"/>
</dbReference>
<dbReference type="PANTHER" id="PTHR23389:SF6">
    <property type="entry name" value="REPLICATION FACTOR C SUBUNIT 1"/>
    <property type="match status" value="1"/>
</dbReference>